<sequence length="110" mass="12224">LGHVISSGGIAVDPAKVDAVLQWGTPESVSEIRSFLGLDGYYRRFIEGFSKLTLPLTKLTRKEHAFVWDVDCEKSFQELKKRLTTAPVLIFPDAKESFVVYCDASKMGLG</sequence>
<feature type="non-terminal residue" evidence="3">
    <location>
        <position position="1"/>
    </location>
</feature>
<keyword evidence="1" id="KW-0511">Multifunctional enzyme</keyword>
<dbReference type="AlphaFoldDB" id="A0A392RV86"/>
<keyword evidence="3" id="KW-0548">Nucleotidyltransferase</keyword>
<evidence type="ECO:0000259" key="2">
    <source>
        <dbReference type="Pfam" id="PF17919"/>
    </source>
</evidence>
<accession>A0A392RV86</accession>
<evidence type="ECO:0000256" key="1">
    <source>
        <dbReference type="ARBA" id="ARBA00023268"/>
    </source>
</evidence>
<name>A0A392RV86_9FABA</name>
<proteinExistence type="predicted"/>
<dbReference type="EMBL" id="LXQA010281002">
    <property type="protein sequence ID" value="MCI40551.1"/>
    <property type="molecule type" value="Genomic_DNA"/>
</dbReference>
<evidence type="ECO:0000313" key="3">
    <source>
        <dbReference type="EMBL" id="MCI40551.1"/>
    </source>
</evidence>
<keyword evidence="3" id="KW-0808">Transferase</keyword>
<keyword evidence="3" id="KW-0695">RNA-directed DNA polymerase</keyword>
<dbReference type="Gene3D" id="3.30.70.270">
    <property type="match status" value="1"/>
</dbReference>
<organism evidence="3 4">
    <name type="scientific">Trifolium medium</name>
    <dbReference type="NCBI Taxonomy" id="97028"/>
    <lineage>
        <taxon>Eukaryota</taxon>
        <taxon>Viridiplantae</taxon>
        <taxon>Streptophyta</taxon>
        <taxon>Embryophyta</taxon>
        <taxon>Tracheophyta</taxon>
        <taxon>Spermatophyta</taxon>
        <taxon>Magnoliopsida</taxon>
        <taxon>eudicotyledons</taxon>
        <taxon>Gunneridae</taxon>
        <taxon>Pentapetalae</taxon>
        <taxon>rosids</taxon>
        <taxon>fabids</taxon>
        <taxon>Fabales</taxon>
        <taxon>Fabaceae</taxon>
        <taxon>Papilionoideae</taxon>
        <taxon>50 kb inversion clade</taxon>
        <taxon>NPAAA clade</taxon>
        <taxon>Hologalegina</taxon>
        <taxon>IRL clade</taxon>
        <taxon>Trifolieae</taxon>
        <taxon>Trifolium</taxon>
    </lineage>
</organism>
<dbReference type="GO" id="GO:0003964">
    <property type="term" value="F:RNA-directed DNA polymerase activity"/>
    <property type="evidence" value="ECO:0007669"/>
    <property type="project" value="UniProtKB-KW"/>
</dbReference>
<feature type="domain" description="Reverse transcriptase/retrotransposon-derived protein RNase H-like" evidence="2">
    <location>
        <begin position="68"/>
        <end position="110"/>
    </location>
</feature>
<dbReference type="PANTHER" id="PTHR37984">
    <property type="entry name" value="PROTEIN CBG26694"/>
    <property type="match status" value="1"/>
</dbReference>
<dbReference type="SUPFAM" id="SSF56672">
    <property type="entry name" value="DNA/RNA polymerases"/>
    <property type="match status" value="1"/>
</dbReference>
<dbReference type="InterPro" id="IPR041577">
    <property type="entry name" value="RT_RNaseH_2"/>
</dbReference>
<dbReference type="InterPro" id="IPR050951">
    <property type="entry name" value="Retrovirus_Pol_polyprotein"/>
</dbReference>
<dbReference type="Pfam" id="PF17919">
    <property type="entry name" value="RT_RNaseH_2"/>
    <property type="match status" value="1"/>
</dbReference>
<keyword evidence="4" id="KW-1185">Reference proteome</keyword>
<dbReference type="FunFam" id="3.30.70.270:FF:000020">
    <property type="entry name" value="Transposon Tf2-6 polyprotein-like Protein"/>
    <property type="match status" value="1"/>
</dbReference>
<protein>
    <submittedName>
        <fullName evidence="3">RNA-directed DNA polymerase (Reverse transcriptase)</fullName>
    </submittedName>
</protein>
<reference evidence="3 4" key="1">
    <citation type="journal article" date="2018" name="Front. Plant Sci.">
        <title>Red Clover (Trifolium pratense) and Zigzag Clover (T. medium) - A Picture of Genomic Similarities and Differences.</title>
        <authorList>
            <person name="Dluhosova J."/>
            <person name="Istvanek J."/>
            <person name="Nedelnik J."/>
            <person name="Repkova J."/>
        </authorList>
    </citation>
    <scope>NUCLEOTIDE SEQUENCE [LARGE SCALE GENOMIC DNA]</scope>
    <source>
        <strain evidence="4">cv. 10/8</strain>
        <tissue evidence="3">Leaf</tissue>
    </source>
</reference>
<dbReference type="InterPro" id="IPR043128">
    <property type="entry name" value="Rev_trsase/Diguanyl_cyclase"/>
</dbReference>
<feature type="non-terminal residue" evidence="3">
    <location>
        <position position="110"/>
    </location>
</feature>
<dbReference type="InterPro" id="IPR043502">
    <property type="entry name" value="DNA/RNA_pol_sf"/>
</dbReference>
<evidence type="ECO:0000313" key="4">
    <source>
        <dbReference type="Proteomes" id="UP000265520"/>
    </source>
</evidence>
<dbReference type="PANTHER" id="PTHR37984:SF5">
    <property type="entry name" value="PROTEIN NYNRIN-LIKE"/>
    <property type="match status" value="1"/>
</dbReference>
<comment type="caution">
    <text evidence="3">The sequence shown here is derived from an EMBL/GenBank/DDBJ whole genome shotgun (WGS) entry which is preliminary data.</text>
</comment>
<dbReference type="Proteomes" id="UP000265520">
    <property type="component" value="Unassembled WGS sequence"/>
</dbReference>